<dbReference type="InterPro" id="IPR011463">
    <property type="entry name" value="DUF1569"/>
</dbReference>
<dbReference type="Proteomes" id="UP000180252">
    <property type="component" value="Unassembled WGS sequence"/>
</dbReference>
<sequence>MKNVFYKEDCDEFVKRINLLQPDSVGLWGKMDVAQMLAHCNVSYEMVFDDIHPKPGFFLKFILKTLVKNKVVSETPYKHNNPTASQFIINGTRDFNLEKERLIAYINKTQLLGEKDFEGKESHSFGRLTATEWSNMFAKHLEHHLSQFGV</sequence>
<dbReference type="Pfam" id="PF07606">
    <property type="entry name" value="DUF1569"/>
    <property type="match status" value="1"/>
</dbReference>
<organism evidence="1 3">
    <name type="scientific">Flavobacterium tructae</name>
    <dbReference type="NCBI Taxonomy" id="1114873"/>
    <lineage>
        <taxon>Bacteria</taxon>
        <taxon>Pseudomonadati</taxon>
        <taxon>Bacteroidota</taxon>
        <taxon>Flavobacteriia</taxon>
        <taxon>Flavobacteriales</taxon>
        <taxon>Flavobacteriaceae</taxon>
        <taxon>Flavobacterium</taxon>
    </lineage>
</organism>
<evidence type="ECO:0008006" key="5">
    <source>
        <dbReference type="Google" id="ProtNLM"/>
    </source>
</evidence>
<evidence type="ECO:0000313" key="3">
    <source>
        <dbReference type="Proteomes" id="UP000180252"/>
    </source>
</evidence>
<dbReference type="OrthoDB" id="2599194at2"/>
<dbReference type="EMBL" id="MIKE01000025">
    <property type="protein sequence ID" value="OHT44281.1"/>
    <property type="molecule type" value="Genomic_DNA"/>
</dbReference>
<dbReference type="EMBL" id="MUHG01000016">
    <property type="protein sequence ID" value="OXB20194.1"/>
    <property type="molecule type" value="Genomic_DNA"/>
</dbReference>
<evidence type="ECO:0000313" key="4">
    <source>
        <dbReference type="Proteomes" id="UP000198319"/>
    </source>
</evidence>
<dbReference type="Proteomes" id="UP000198319">
    <property type="component" value="Unassembled WGS sequence"/>
</dbReference>
<reference evidence="1" key="1">
    <citation type="submission" date="2016-09" db="EMBL/GenBank/DDBJ databases">
        <authorList>
            <person name="Capua I."/>
            <person name="De Benedictis P."/>
            <person name="Joannis T."/>
            <person name="Lombin L.H."/>
            <person name="Cattoli G."/>
        </authorList>
    </citation>
    <scope>NUCLEOTIDE SEQUENCE [LARGE SCALE GENOMIC DNA]</scope>
    <source>
        <strain evidence="1">MSU</strain>
    </source>
</reference>
<gene>
    <name evidence="2" type="ORF">B0A71_09085</name>
    <name evidence="1" type="ORF">BHE19_15305</name>
</gene>
<comment type="caution">
    <text evidence="1">The sequence shown here is derived from an EMBL/GenBank/DDBJ whole genome shotgun (WGS) entry which is preliminary data.</text>
</comment>
<dbReference type="Gene3D" id="1.20.120.450">
    <property type="entry name" value="dinb family like domain"/>
    <property type="match status" value="1"/>
</dbReference>
<reference evidence="2 4" key="3">
    <citation type="submission" date="2016-11" db="EMBL/GenBank/DDBJ databases">
        <title>Whole genomes of Flavobacteriaceae.</title>
        <authorList>
            <person name="Stine C."/>
            <person name="Li C."/>
            <person name="Tadesse D."/>
        </authorList>
    </citation>
    <scope>NUCLEOTIDE SEQUENCE [LARGE SCALE GENOMIC DNA]</scope>
    <source>
        <strain evidence="2 4">ATCC BAA-2541</strain>
    </source>
</reference>
<dbReference type="STRING" id="1278819.BHE19_15305"/>
<keyword evidence="4" id="KW-1185">Reference proteome</keyword>
<proteinExistence type="predicted"/>
<accession>A0A1S1J3T8</accession>
<evidence type="ECO:0000313" key="1">
    <source>
        <dbReference type="EMBL" id="OHT44281.1"/>
    </source>
</evidence>
<dbReference type="AlphaFoldDB" id="A0A1S1J3T8"/>
<dbReference type="InterPro" id="IPR034660">
    <property type="entry name" value="DinB/YfiT-like"/>
</dbReference>
<reference evidence="3" key="2">
    <citation type="submission" date="2016-09" db="EMBL/GenBank/DDBJ databases">
        <authorList>
            <person name="Chen S."/>
            <person name="Walker E."/>
        </authorList>
    </citation>
    <scope>NUCLEOTIDE SEQUENCE [LARGE SCALE GENOMIC DNA]</scope>
    <source>
        <strain evidence="3">MSU</strain>
    </source>
</reference>
<name>A0A1S1J3T8_9FLAO</name>
<evidence type="ECO:0000313" key="2">
    <source>
        <dbReference type="EMBL" id="OXB20194.1"/>
    </source>
</evidence>
<dbReference type="RefSeq" id="WP_070908191.1">
    <property type="nucleotide sequence ID" value="NZ_MIKE01000025.1"/>
</dbReference>
<protein>
    <recommendedName>
        <fullName evidence="5">DUF1569 domain-containing protein</fullName>
    </recommendedName>
</protein>